<evidence type="ECO:0000256" key="1">
    <source>
        <dbReference type="ARBA" id="ARBA00022723"/>
    </source>
</evidence>
<keyword evidence="2 4" id="KW-0863">Zinc-finger</keyword>
<dbReference type="SUPFAM" id="SSF144232">
    <property type="entry name" value="HIT/MYND zinc finger-like"/>
    <property type="match status" value="1"/>
</dbReference>
<reference evidence="7 8" key="2">
    <citation type="journal article" date="2014" name="J. Gen. Appl. Microbiol.">
        <title>The early diverging ascomycetous budding yeast Saitoella complicata has three histone deacetylases belonging to the Clr6, Hos2, and Rpd3 lineages.</title>
        <authorList>
            <person name="Nishida H."/>
            <person name="Matsumoto T."/>
            <person name="Kondo S."/>
            <person name="Hamamoto M."/>
            <person name="Yoshikawa H."/>
        </authorList>
    </citation>
    <scope>NUCLEOTIDE SEQUENCE [LARGE SCALE GENOMIC DNA]</scope>
    <source>
        <strain evidence="7 8">NRRL Y-17804</strain>
    </source>
</reference>
<evidence type="ECO:0000313" key="7">
    <source>
        <dbReference type="EMBL" id="GAO52395.1"/>
    </source>
</evidence>
<keyword evidence="3" id="KW-0862">Zinc</keyword>
<evidence type="ECO:0000256" key="4">
    <source>
        <dbReference type="PROSITE-ProRule" id="PRU00134"/>
    </source>
</evidence>
<dbReference type="PROSITE" id="PS50865">
    <property type="entry name" value="ZF_MYND_2"/>
    <property type="match status" value="1"/>
</dbReference>
<sequence length="464" mass="51762">MVSALYQLIPDERKRSKAVATRKIPAGTEFVFHPLVTVVNAEESVCENCLLFGEGSLRCSRCKQVRYCSAECQAESWTKGMHKHWCKKQRPDFPSDLKLLLRLALALKQGGPLAETFDELIAAQDMLSPIHQVQFEHNAKIIHAILPHWSEADLITIQAKNLRNSFTVTDGRLFDIGSGVYPLASRHLNHSCYPNCGVSFRGPQMMVKTLVELKEGDELCINYCDPIVPLKRRRKALEDQYAFKCTCEACTGGGWFETSRQGRKTADEIDVNAEEALNAIFRSSISEQILLVLGTDPDNIIQARQKVFTTLNIPPIFLNISVLSLATSRSSSLRTSANWSESASYGLYVLAYYLLIYPPAYALVGLHASDLAITMWNAGGWEGMEYIIYAGILRSSDQVLLLLGLCVPPNIGGRELSAARQFAPSFCGLTLNDNLYHKHHISPELVLDSRSAYLDFTEPIKLPM</sequence>
<dbReference type="AlphaFoldDB" id="A0A0E9NSK0"/>
<evidence type="ECO:0000259" key="5">
    <source>
        <dbReference type="PROSITE" id="PS50280"/>
    </source>
</evidence>
<keyword evidence="8" id="KW-1185">Reference proteome</keyword>
<protein>
    <recommendedName>
        <fullName evidence="9">MYND-type domain-containing protein</fullName>
    </recommendedName>
</protein>
<dbReference type="PROSITE" id="PS01360">
    <property type="entry name" value="ZF_MYND_1"/>
    <property type="match status" value="1"/>
</dbReference>
<reference evidence="7 8" key="1">
    <citation type="journal article" date="2011" name="J. Gen. Appl. Microbiol.">
        <title>Draft genome sequencing of the enigmatic yeast Saitoella complicata.</title>
        <authorList>
            <person name="Nishida H."/>
            <person name="Hamamoto M."/>
            <person name="Sugiyama J."/>
        </authorList>
    </citation>
    <scope>NUCLEOTIDE SEQUENCE [LARGE SCALE GENOMIC DNA]</scope>
    <source>
        <strain evidence="7 8">NRRL Y-17804</strain>
    </source>
</reference>
<evidence type="ECO:0000313" key="8">
    <source>
        <dbReference type="Proteomes" id="UP000033140"/>
    </source>
</evidence>
<dbReference type="OMA" id="HYKSPGE"/>
<dbReference type="Pfam" id="PF00856">
    <property type="entry name" value="SET"/>
    <property type="match status" value="1"/>
</dbReference>
<dbReference type="Gene3D" id="2.170.270.10">
    <property type="entry name" value="SET domain"/>
    <property type="match status" value="1"/>
</dbReference>
<feature type="domain" description="MYND-type" evidence="6">
    <location>
        <begin position="46"/>
        <end position="86"/>
    </location>
</feature>
<dbReference type="PANTHER" id="PTHR12197">
    <property type="entry name" value="HISTONE-LYSINE N-METHYLTRANSFERASE SMYD"/>
    <property type="match status" value="1"/>
</dbReference>
<name>A0A0E9NSK0_SAICN</name>
<dbReference type="PANTHER" id="PTHR12197:SF251">
    <property type="entry name" value="EG:BACR7C10.4 PROTEIN"/>
    <property type="match status" value="1"/>
</dbReference>
<reference evidence="7 8" key="3">
    <citation type="journal article" date="2015" name="Genome Announc.">
        <title>Draft Genome Sequence of the Archiascomycetous Yeast Saitoella complicata.</title>
        <authorList>
            <person name="Yamauchi K."/>
            <person name="Kondo S."/>
            <person name="Hamamoto M."/>
            <person name="Takahashi Y."/>
            <person name="Ogura Y."/>
            <person name="Hayashi T."/>
            <person name="Nishida H."/>
        </authorList>
    </citation>
    <scope>NUCLEOTIDE SEQUENCE [LARGE SCALE GENOMIC DNA]</scope>
    <source>
        <strain evidence="7 8">NRRL Y-17804</strain>
    </source>
</reference>
<dbReference type="GO" id="GO:0005634">
    <property type="term" value="C:nucleus"/>
    <property type="evidence" value="ECO:0007669"/>
    <property type="project" value="TreeGrafter"/>
</dbReference>
<dbReference type="Pfam" id="PF01753">
    <property type="entry name" value="zf-MYND"/>
    <property type="match status" value="1"/>
</dbReference>
<dbReference type="PROSITE" id="PS50280">
    <property type="entry name" value="SET"/>
    <property type="match status" value="1"/>
</dbReference>
<accession>A0A0E9NSK0</accession>
<evidence type="ECO:0000256" key="3">
    <source>
        <dbReference type="ARBA" id="ARBA00022833"/>
    </source>
</evidence>
<dbReference type="Gene3D" id="1.10.220.160">
    <property type="match status" value="1"/>
</dbReference>
<dbReference type="InterPro" id="IPR001214">
    <property type="entry name" value="SET_dom"/>
</dbReference>
<dbReference type="InterPro" id="IPR046341">
    <property type="entry name" value="SET_dom_sf"/>
</dbReference>
<evidence type="ECO:0008006" key="9">
    <source>
        <dbReference type="Google" id="ProtNLM"/>
    </source>
</evidence>
<dbReference type="GO" id="GO:0008270">
    <property type="term" value="F:zinc ion binding"/>
    <property type="evidence" value="ECO:0007669"/>
    <property type="project" value="UniProtKB-KW"/>
</dbReference>
<evidence type="ECO:0000256" key="2">
    <source>
        <dbReference type="ARBA" id="ARBA00022771"/>
    </source>
</evidence>
<organism evidence="7 8">
    <name type="scientific">Saitoella complicata (strain BCRC 22490 / CBS 7301 / JCM 7358 / NBRC 10748 / NRRL Y-17804)</name>
    <dbReference type="NCBI Taxonomy" id="698492"/>
    <lineage>
        <taxon>Eukaryota</taxon>
        <taxon>Fungi</taxon>
        <taxon>Dikarya</taxon>
        <taxon>Ascomycota</taxon>
        <taxon>Taphrinomycotina</taxon>
        <taxon>Taphrinomycotina incertae sedis</taxon>
        <taxon>Saitoella</taxon>
    </lineage>
</organism>
<dbReference type="Proteomes" id="UP000033140">
    <property type="component" value="Unassembled WGS sequence"/>
</dbReference>
<gene>
    <name evidence="7" type="ORF">G7K_6473-t1</name>
</gene>
<comment type="caution">
    <text evidence="7">The sequence shown here is derived from an EMBL/GenBank/DDBJ whole genome shotgun (WGS) entry which is preliminary data.</text>
</comment>
<evidence type="ECO:0000259" key="6">
    <source>
        <dbReference type="PROSITE" id="PS50865"/>
    </source>
</evidence>
<dbReference type="STRING" id="698492.A0A0E9NSK0"/>
<dbReference type="EMBL" id="BACD03000067">
    <property type="protein sequence ID" value="GAO52395.1"/>
    <property type="molecule type" value="Genomic_DNA"/>
</dbReference>
<dbReference type="InterPro" id="IPR050869">
    <property type="entry name" value="H3K4_H4K5_MeTrfase"/>
</dbReference>
<proteinExistence type="predicted"/>
<keyword evidence="1" id="KW-0479">Metal-binding</keyword>
<dbReference type="SUPFAM" id="SSF82199">
    <property type="entry name" value="SET domain"/>
    <property type="match status" value="1"/>
</dbReference>
<dbReference type="InterPro" id="IPR002893">
    <property type="entry name" value="Znf_MYND"/>
</dbReference>
<feature type="domain" description="SET" evidence="5">
    <location>
        <begin position="1"/>
        <end position="224"/>
    </location>
</feature>
<dbReference type="Gene3D" id="6.10.140.2220">
    <property type="match status" value="1"/>
</dbReference>